<feature type="compositionally biased region" description="Basic and acidic residues" evidence="2">
    <location>
        <begin position="1"/>
        <end position="37"/>
    </location>
</feature>
<dbReference type="AlphaFoldDB" id="A0A401PW35"/>
<dbReference type="SUPFAM" id="SSF47473">
    <property type="entry name" value="EF-hand"/>
    <property type="match status" value="1"/>
</dbReference>
<reference evidence="4 5" key="1">
    <citation type="journal article" date="2018" name="Nat. Ecol. Evol.">
        <title>Shark genomes provide insights into elasmobranch evolution and the origin of vertebrates.</title>
        <authorList>
            <person name="Hara Y"/>
            <person name="Yamaguchi K"/>
            <person name="Onimaru K"/>
            <person name="Kadota M"/>
            <person name="Koyanagi M"/>
            <person name="Keeley SD"/>
            <person name="Tatsumi K"/>
            <person name="Tanaka K"/>
            <person name="Motone F"/>
            <person name="Kageyama Y"/>
            <person name="Nozu R"/>
            <person name="Adachi N"/>
            <person name="Nishimura O"/>
            <person name="Nakagawa R"/>
            <person name="Tanegashima C"/>
            <person name="Kiyatake I"/>
            <person name="Matsumoto R"/>
            <person name="Murakumo K"/>
            <person name="Nishida K"/>
            <person name="Terakita A"/>
            <person name="Kuratani S"/>
            <person name="Sato K"/>
            <person name="Hyodo S Kuraku.S."/>
        </authorList>
    </citation>
    <scope>NUCLEOTIDE SEQUENCE [LARGE SCALE GENOMIC DNA]</scope>
</reference>
<dbReference type="OrthoDB" id="26525at2759"/>
<dbReference type="Gene3D" id="1.10.238.10">
    <property type="entry name" value="EF-hand"/>
    <property type="match status" value="1"/>
</dbReference>
<dbReference type="InterPro" id="IPR011992">
    <property type="entry name" value="EF-hand-dom_pair"/>
</dbReference>
<dbReference type="PANTHER" id="PTHR47500:SF3">
    <property type="entry name" value="EF-HAND DOMAIN-CONTAINING PROTEIN"/>
    <property type="match status" value="1"/>
</dbReference>
<feature type="compositionally biased region" description="Basic and acidic residues" evidence="2">
    <location>
        <begin position="94"/>
        <end position="123"/>
    </location>
</feature>
<dbReference type="Proteomes" id="UP000288216">
    <property type="component" value="Unassembled WGS sequence"/>
</dbReference>
<proteinExistence type="predicted"/>
<protein>
    <recommendedName>
        <fullName evidence="3">EF-hand domain-containing protein</fullName>
    </recommendedName>
</protein>
<dbReference type="InterPro" id="IPR002048">
    <property type="entry name" value="EF_hand_dom"/>
</dbReference>
<evidence type="ECO:0000256" key="2">
    <source>
        <dbReference type="SAM" id="MobiDB-lite"/>
    </source>
</evidence>
<dbReference type="InterPro" id="IPR043520">
    <property type="entry name" value="SPT21"/>
</dbReference>
<organism evidence="4 5">
    <name type="scientific">Scyliorhinus torazame</name>
    <name type="common">Cloudy catshark</name>
    <name type="synonym">Catulus torazame</name>
    <dbReference type="NCBI Taxonomy" id="75743"/>
    <lineage>
        <taxon>Eukaryota</taxon>
        <taxon>Metazoa</taxon>
        <taxon>Chordata</taxon>
        <taxon>Craniata</taxon>
        <taxon>Vertebrata</taxon>
        <taxon>Chondrichthyes</taxon>
        <taxon>Elasmobranchii</taxon>
        <taxon>Galeomorphii</taxon>
        <taxon>Galeoidea</taxon>
        <taxon>Carcharhiniformes</taxon>
        <taxon>Scyliorhinidae</taxon>
        <taxon>Scyliorhinus</taxon>
    </lineage>
</organism>
<keyword evidence="1" id="KW-0106">Calcium</keyword>
<evidence type="ECO:0000256" key="1">
    <source>
        <dbReference type="ARBA" id="ARBA00022837"/>
    </source>
</evidence>
<evidence type="ECO:0000259" key="3">
    <source>
        <dbReference type="PROSITE" id="PS50222"/>
    </source>
</evidence>
<gene>
    <name evidence="4" type="ORF">scyTo_0021097</name>
</gene>
<dbReference type="GO" id="GO:0005509">
    <property type="term" value="F:calcium ion binding"/>
    <property type="evidence" value="ECO:0007669"/>
    <property type="project" value="InterPro"/>
</dbReference>
<keyword evidence="5" id="KW-1185">Reference proteome</keyword>
<evidence type="ECO:0000313" key="5">
    <source>
        <dbReference type="Proteomes" id="UP000288216"/>
    </source>
</evidence>
<sequence>MEKRGVGQSLADDRVRKREGRKKWEADLGKSREDLRAGSHQPLAEENQSGGDHLLRVENVVTVVVKVVEKVVGELVEKLNMAEVVEKLEDLRRATGEGADRQRGRPGGERGESAAEGWAREAKEEGEEDARETADVVRGATGGAERTTKERAPEPVPILSTPNQHRAFRQVFDLLLERAGRPIDFQAFQSLLRAENVIASEAKAHKAFRRLDSNKDGKVCFDDFYRTLTSTNLFLQFIAELPNSCPSCELQKGYVSDTVFFDILLQFLSRKVISEDSIWSITHYYYLKWRKSGPGTKGDRAAGQPKAGNTFLGMPLRSIQALIESSEPEEQGHGQHLPGRLVVAFYEVFQMLVGDHEGRIGTTDLLSVMYQMQIPLKNPLIPDDLKFTTLGAGREVDFEAFLSIMSDYSTFAQFLAPKCLECKSSRFPELLFFQLLLKVLTTPTLKGRSKGIITSYYHEKFRESLHRLPDPAQERTPAEAERERKPGTASGKEVRKATIMLRRRPSSRPVKPVEMQQLHRQARAPMGWGRRSRRQQYQQFKPATRDPYFQQVVQEYIGAFHTGTKQPGTKRGQPERRATR</sequence>
<feature type="domain" description="EF-hand" evidence="3">
    <location>
        <begin position="199"/>
        <end position="234"/>
    </location>
</feature>
<dbReference type="PROSITE" id="PS50222">
    <property type="entry name" value="EF_HAND_2"/>
    <property type="match status" value="1"/>
</dbReference>
<feature type="region of interest" description="Disordered" evidence="2">
    <location>
        <begin position="1"/>
        <end position="51"/>
    </location>
</feature>
<comment type="caution">
    <text evidence="4">The sequence shown here is derived from an EMBL/GenBank/DDBJ whole genome shotgun (WGS) entry which is preliminary data.</text>
</comment>
<dbReference type="OMA" id="IWSITHY"/>
<dbReference type="PROSITE" id="PS00018">
    <property type="entry name" value="EF_HAND_1"/>
    <property type="match status" value="1"/>
</dbReference>
<name>A0A401PW35_SCYTO</name>
<feature type="compositionally biased region" description="Basic and acidic residues" evidence="2">
    <location>
        <begin position="466"/>
        <end position="496"/>
    </location>
</feature>
<feature type="region of interest" description="Disordered" evidence="2">
    <location>
        <begin position="466"/>
        <end position="545"/>
    </location>
</feature>
<dbReference type="PANTHER" id="PTHR47500">
    <property type="entry name" value="EF-HAND CALCIUM-BINDING DOMAIN-CONTAINING PROTEIN"/>
    <property type="match status" value="1"/>
</dbReference>
<evidence type="ECO:0000313" key="4">
    <source>
        <dbReference type="EMBL" id="GCB77346.1"/>
    </source>
</evidence>
<feature type="region of interest" description="Disordered" evidence="2">
    <location>
        <begin position="94"/>
        <end position="160"/>
    </location>
</feature>
<accession>A0A401PW35</accession>
<dbReference type="InterPro" id="IPR018247">
    <property type="entry name" value="EF_Hand_1_Ca_BS"/>
</dbReference>
<feature type="region of interest" description="Disordered" evidence="2">
    <location>
        <begin position="560"/>
        <end position="580"/>
    </location>
</feature>
<dbReference type="EMBL" id="BFAA01018091">
    <property type="protein sequence ID" value="GCB77346.1"/>
    <property type="molecule type" value="Genomic_DNA"/>
</dbReference>